<organism evidence="9 10">
    <name type="scientific">Candidatus Glassbacteria bacterium RBG_16_58_8</name>
    <dbReference type="NCBI Taxonomy" id="1817866"/>
    <lineage>
        <taxon>Bacteria</taxon>
        <taxon>Candidatus Glassiibacteriota</taxon>
    </lineage>
</organism>
<dbReference type="Pfam" id="PF01336">
    <property type="entry name" value="tRNA_anti-codon"/>
    <property type="match status" value="1"/>
</dbReference>
<dbReference type="GO" id="GO:0005524">
    <property type="term" value="F:ATP binding"/>
    <property type="evidence" value="ECO:0007669"/>
    <property type="project" value="UniProtKB-UniRule"/>
</dbReference>
<dbReference type="InterPro" id="IPR004364">
    <property type="entry name" value="Aa-tRNA-synt_II"/>
</dbReference>
<dbReference type="PANTHER" id="PTHR22594:SF34">
    <property type="entry name" value="ASPARAGINE--TRNA LIGASE, MITOCHONDRIAL-RELATED"/>
    <property type="match status" value="1"/>
</dbReference>
<dbReference type="InterPro" id="IPR045864">
    <property type="entry name" value="aa-tRNA-synth_II/BPL/LPL"/>
</dbReference>
<evidence type="ECO:0000256" key="7">
    <source>
        <dbReference type="HAMAP-Rule" id="MF_00534"/>
    </source>
</evidence>
<comment type="catalytic activity">
    <reaction evidence="7">
        <text>tRNA(Asn) + L-asparagine + ATP = L-asparaginyl-tRNA(Asn) + AMP + diphosphate + H(+)</text>
        <dbReference type="Rhea" id="RHEA:11180"/>
        <dbReference type="Rhea" id="RHEA-COMP:9659"/>
        <dbReference type="Rhea" id="RHEA-COMP:9674"/>
        <dbReference type="ChEBI" id="CHEBI:15378"/>
        <dbReference type="ChEBI" id="CHEBI:30616"/>
        <dbReference type="ChEBI" id="CHEBI:33019"/>
        <dbReference type="ChEBI" id="CHEBI:58048"/>
        <dbReference type="ChEBI" id="CHEBI:78442"/>
        <dbReference type="ChEBI" id="CHEBI:78515"/>
        <dbReference type="ChEBI" id="CHEBI:456215"/>
        <dbReference type="EC" id="6.1.1.22"/>
    </reaction>
</comment>
<dbReference type="InterPro" id="IPR002312">
    <property type="entry name" value="Asp/Asn-tRNA-synth_IIb"/>
</dbReference>
<dbReference type="HAMAP" id="MF_00534">
    <property type="entry name" value="Asn_tRNA_synth"/>
    <property type="match status" value="1"/>
</dbReference>
<accession>A0A1F5YCK6</accession>
<dbReference type="EMBL" id="MFIW01000052">
    <property type="protein sequence ID" value="OGF97792.1"/>
    <property type="molecule type" value="Genomic_DNA"/>
</dbReference>
<dbReference type="InterPro" id="IPR004365">
    <property type="entry name" value="NA-bd_OB_tRNA"/>
</dbReference>
<keyword evidence="6 7" id="KW-0030">Aminoacyl-tRNA synthetase</keyword>
<evidence type="ECO:0000256" key="4">
    <source>
        <dbReference type="ARBA" id="ARBA00022840"/>
    </source>
</evidence>
<keyword evidence="4 7" id="KW-0067">ATP-binding</keyword>
<evidence type="ECO:0000259" key="8">
    <source>
        <dbReference type="PROSITE" id="PS50862"/>
    </source>
</evidence>
<dbReference type="GO" id="GO:0006421">
    <property type="term" value="P:asparaginyl-tRNA aminoacylation"/>
    <property type="evidence" value="ECO:0007669"/>
    <property type="project" value="UniProtKB-UniRule"/>
</dbReference>
<dbReference type="Gene3D" id="3.30.930.10">
    <property type="entry name" value="Bira Bifunctional Protein, Domain 2"/>
    <property type="match status" value="1"/>
</dbReference>
<dbReference type="PANTHER" id="PTHR22594">
    <property type="entry name" value="ASPARTYL/LYSYL-TRNA SYNTHETASE"/>
    <property type="match status" value="1"/>
</dbReference>
<dbReference type="AlphaFoldDB" id="A0A1F5YCK6"/>
<proteinExistence type="inferred from homology"/>
<evidence type="ECO:0000313" key="10">
    <source>
        <dbReference type="Proteomes" id="UP000179034"/>
    </source>
</evidence>
<comment type="subunit">
    <text evidence="7">Homodimer.</text>
</comment>
<dbReference type="InterPro" id="IPR004522">
    <property type="entry name" value="Asn-tRNA-ligase"/>
</dbReference>
<keyword evidence="2 7" id="KW-0436">Ligase</keyword>
<gene>
    <name evidence="7" type="primary">asnS</name>
    <name evidence="9" type="ORF">A2Z06_00550</name>
</gene>
<dbReference type="NCBIfam" id="NF003037">
    <property type="entry name" value="PRK03932.1"/>
    <property type="match status" value="1"/>
</dbReference>
<dbReference type="InterPro" id="IPR012340">
    <property type="entry name" value="NA-bd_OB-fold"/>
</dbReference>
<protein>
    <recommendedName>
        <fullName evidence="7">Asparagine--tRNA ligase</fullName>
        <ecNumber evidence="7">6.1.1.22</ecNumber>
    </recommendedName>
    <alternativeName>
        <fullName evidence="7">Asparaginyl-tRNA synthetase</fullName>
        <shortName evidence="7">AsnRS</shortName>
    </alternativeName>
</protein>
<dbReference type="PROSITE" id="PS50862">
    <property type="entry name" value="AA_TRNA_LIGASE_II"/>
    <property type="match status" value="1"/>
</dbReference>
<feature type="domain" description="Aminoacyl-transfer RNA synthetases class-II family profile" evidence="8">
    <location>
        <begin position="134"/>
        <end position="424"/>
    </location>
</feature>
<evidence type="ECO:0000256" key="1">
    <source>
        <dbReference type="ARBA" id="ARBA00008226"/>
    </source>
</evidence>
<comment type="subcellular location">
    <subcellularLocation>
        <location evidence="7">Cytoplasm</location>
    </subcellularLocation>
</comment>
<dbReference type="SUPFAM" id="SSF50249">
    <property type="entry name" value="Nucleic acid-binding proteins"/>
    <property type="match status" value="1"/>
</dbReference>
<reference evidence="9 10" key="1">
    <citation type="journal article" date="2016" name="Nat. Commun.">
        <title>Thousands of microbial genomes shed light on interconnected biogeochemical processes in an aquifer system.</title>
        <authorList>
            <person name="Anantharaman K."/>
            <person name="Brown C.T."/>
            <person name="Hug L.A."/>
            <person name="Sharon I."/>
            <person name="Castelle C.J."/>
            <person name="Probst A.J."/>
            <person name="Thomas B.C."/>
            <person name="Singh A."/>
            <person name="Wilkins M.J."/>
            <person name="Karaoz U."/>
            <person name="Brodie E.L."/>
            <person name="Williams K.H."/>
            <person name="Hubbard S.S."/>
            <person name="Banfield J.F."/>
        </authorList>
    </citation>
    <scope>NUCLEOTIDE SEQUENCE [LARGE SCALE GENOMIC DNA]</scope>
</reference>
<evidence type="ECO:0000256" key="2">
    <source>
        <dbReference type="ARBA" id="ARBA00022598"/>
    </source>
</evidence>
<dbReference type="NCBIfam" id="TIGR00457">
    <property type="entry name" value="asnS"/>
    <property type="match status" value="1"/>
</dbReference>
<dbReference type="GO" id="GO:0005737">
    <property type="term" value="C:cytoplasm"/>
    <property type="evidence" value="ECO:0007669"/>
    <property type="project" value="UniProtKB-SubCell"/>
</dbReference>
<comment type="caution">
    <text evidence="9">The sequence shown here is derived from an EMBL/GenBank/DDBJ whole genome shotgun (WGS) entry which is preliminary data.</text>
</comment>
<dbReference type="GO" id="GO:0004816">
    <property type="term" value="F:asparagine-tRNA ligase activity"/>
    <property type="evidence" value="ECO:0007669"/>
    <property type="project" value="UniProtKB-UniRule"/>
</dbReference>
<dbReference type="GO" id="GO:0003676">
    <property type="term" value="F:nucleic acid binding"/>
    <property type="evidence" value="ECO:0007669"/>
    <property type="project" value="InterPro"/>
</dbReference>
<evidence type="ECO:0000256" key="5">
    <source>
        <dbReference type="ARBA" id="ARBA00022917"/>
    </source>
</evidence>
<comment type="similarity">
    <text evidence="1 7">Belongs to the class-II aminoacyl-tRNA synthetase family.</text>
</comment>
<keyword evidence="3 7" id="KW-0547">Nucleotide-binding</keyword>
<keyword evidence="5 7" id="KW-0648">Protein biosynthesis</keyword>
<name>A0A1F5YCK6_9BACT</name>
<evidence type="ECO:0000256" key="3">
    <source>
        <dbReference type="ARBA" id="ARBA00022741"/>
    </source>
</evidence>
<keyword evidence="7" id="KW-0963">Cytoplasm</keyword>
<sequence>MRGNVQAYIRHLKEHLGESVVVKGWLYNKRSGGKIRFLLIRDGTGIVQGVMVQGQVPDDVFDRFDELGQESSLEVTGIIREDQRSPGGVELQVTGLSVIQICSDYPITPKEHGTTFLLDHRHLWLRSRRQQCILRIRDEAVKAIRDFFYDREFILIDTPILTGAIGETASTLFETPYFHEGTAYLAQTGQLYLEAAAAAFGKVYCFGPTFRAEKSKTRRHLTEFWMIEAEVGFLDYQGNMDLQEELVCAVVGRVLEKRMAELSELGRDVAILERIAPPFPRVSYDEALKILAEHGSELAWGADFGGDEETVLSGRFDRPLFVYKYPRGVKAFYMPPDPDRPEVVLCNDLLAPEGYGEIIGGSQRIDDLELLRSRIREMGLPEERYDWYLDLRKYGTFPHSGFGLGLERFISWICGLDHLREAIPFPRTITRLKP</sequence>
<dbReference type="PRINTS" id="PR01042">
    <property type="entry name" value="TRNASYNTHASP"/>
</dbReference>
<dbReference type="Gene3D" id="2.40.50.140">
    <property type="entry name" value="Nucleic acid-binding proteins"/>
    <property type="match status" value="1"/>
</dbReference>
<dbReference type="EC" id="6.1.1.22" evidence="7"/>
<evidence type="ECO:0000256" key="6">
    <source>
        <dbReference type="ARBA" id="ARBA00023146"/>
    </source>
</evidence>
<dbReference type="Proteomes" id="UP000179034">
    <property type="component" value="Unassembled WGS sequence"/>
</dbReference>
<evidence type="ECO:0000313" key="9">
    <source>
        <dbReference type="EMBL" id="OGF97792.1"/>
    </source>
</evidence>
<dbReference type="CDD" id="cd00776">
    <property type="entry name" value="AsxRS_core"/>
    <property type="match status" value="1"/>
</dbReference>
<dbReference type="Pfam" id="PF00152">
    <property type="entry name" value="tRNA-synt_2"/>
    <property type="match status" value="1"/>
</dbReference>
<dbReference type="InterPro" id="IPR006195">
    <property type="entry name" value="aa-tRNA-synth_II"/>
</dbReference>
<dbReference type="SUPFAM" id="SSF55681">
    <property type="entry name" value="Class II aaRS and biotin synthetases"/>
    <property type="match status" value="1"/>
</dbReference>